<sequence>MSAKPTQRDILEPQAATAHEIVAARIAQNPDDGSPPGVLRFTLDDPLPRVAEWVRQGTGRWLGPQATWVRFYRVDREAGLLVVLHTPTQAGEVELVVASDPGMVCRSILRAVSRWVFGDVCAARLVVRIPAGTSWLADYARRAGFAHEGTARDYFDIGADAEVWAMTRHSCRWLPRPPLAIPTADTSPPSSTARH</sequence>
<protein>
    <recommendedName>
        <fullName evidence="3">N-acetyltransferase domain-containing protein</fullName>
    </recommendedName>
</protein>
<name>A0A0J6T004_9HYPH</name>
<reference evidence="1 2" key="1">
    <citation type="submission" date="2015-03" db="EMBL/GenBank/DDBJ databases">
        <title>Genome sequencing of Methylobacterium variabile DSM 16961.</title>
        <authorList>
            <person name="Chaudhry V."/>
            <person name="Patil P.B."/>
        </authorList>
    </citation>
    <scope>NUCLEOTIDE SEQUENCE [LARGE SCALE GENOMIC DNA]</scope>
    <source>
        <strain evidence="1 2">DSM 16961</strain>
    </source>
</reference>
<dbReference type="EMBL" id="LABY01000060">
    <property type="protein sequence ID" value="KMO39314.1"/>
    <property type="molecule type" value="Genomic_DNA"/>
</dbReference>
<dbReference type="RefSeq" id="WP_048444083.1">
    <property type="nucleotide sequence ID" value="NZ_LABY01000060.1"/>
</dbReference>
<dbReference type="Gene3D" id="3.40.630.30">
    <property type="match status" value="1"/>
</dbReference>
<organism evidence="1 2">
    <name type="scientific">Methylobacterium variabile</name>
    <dbReference type="NCBI Taxonomy" id="298794"/>
    <lineage>
        <taxon>Bacteria</taxon>
        <taxon>Pseudomonadati</taxon>
        <taxon>Pseudomonadota</taxon>
        <taxon>Alphaproteobacteria</taxon>
        <taxon>Hyphomicrobiales</taxon>
        <taxon>Methylobacteriaceae</taxon>
        <taxon>Methylobacterium</taxon>
    </lineage>
</organism>
<proteinExistence type="predicted"/>
<evidence type="ECO:0008006" key="3">
    <source>
        <dbReference type="Google" id="ProtNLM"/>
    </source>
</evidence>
<dbReference type="Proteomes" id="UP000035955">
    <property type="component" value="Unassembled WGS sequence"/>
</dbReference>
<keyword evidence="2" id="KW-1185">Reference proteome</keyword>
<gene>
    <name evidence="1" type="ORF">VQ02_10260</name>
</gene>
<dbReference type="PATRIC" id="fig|298794.3.peg.6649"/>
<dbReference type="OrthoDB" id="7989445at2"/>
<dbReference type="AlphaFoldDB" id="A0A0J6T004"/>
<evidence type="ECO:0000313" key="1">
    <source>
        <dbReference type="EMBL" id="KMO39314.1"/>
    </source>
</evidence>
<accession>A0A0J6T004</accession>
<evidence type="ECO:0000313" key="2">
    <source>
        <dbReference type="Proteomes" id="UP000035955"/>
    </source>
</evidence>
<comment type="caution">
    <text evidence="1">The sequence shown here is derived from an EMBL/GenBank/DDBJ whole genome shotgun (WGS) entry which is preliminary data.</text>
</comment>